<proteinExistence type="inferred from homology"/>
<comment type="caution">
    <text evidence="14">The sequence shown here is derived from an EMBL/GenBank/DDBJ whole genome shotgun (WGS) entry which is preliminary data.</text>
</comment>
<name>A0A834J1X2_VESGE</name>
<reference evidence="14" key="1">
    <citation type="journal article" date="2020" name="G3 (Bethesda)">
        <title>High-Quality Assemblies for Three Invasive Social Wasps from the &lt;i&gt;Vespula&lt;/i&gt; Genus.</title>
        <authorList>
            <person name="Harrop T.W.R."/>
            <person name="Guhlin J."/>
            <person name="McLaughlin G.M."/>
            <person name="Permina E."/>
            <person name="Stockwell P."/>
            <person name="Gilligan J."/>
            <person name="Le Lec M.F."/>
            <person name="Gruber M.A.M."/>
            <person name="Quinn O."/>
            <person name="Lovegrove M."/>
            <person name="Duncan E.J."/>
            <person name="Remnant E.J."/>
            <person name="Van Eeckhoven J."/>
            <person name="Graham B."/>
            <person name="Knapp R.A."/>
            <person name="Langford K.W."/>
            <person name="Kronenberg Z."/>
            <person name="Press M.O."/>
            <person name="Eacker S.M."/>
            <person name="Wilson-Rankin E.E."/>
            <person name="Purcell J."/>
            <person name="Lester P.J."/>
            <person name="Dearden P.K."/>
        </authorList>
    </citation>
    <scope>NUCLEOTIDE SEQUENCE</scope>
    <source>
        <strain evidence="14">Linc-1</strain>
    </source>
</reference>
<dbReference type="GO" id="GO:0046872">
    <property type="term" value="F:metal ion binding"/>
    <property type="evidence" value="ECO:0007669"/>
    <property type="project" value="UniProtKB-KW"/>
</dbReference>
<comment type="catalytic activity">
    <reaction evidence="12">
        <text>small RNA 3'-end nucleotide + S-adenosyl-L-methionine = small RNA 3'-end 2'-O-methylnucleotide + S-adenosyl-L-homocysteine + H(+)</text>
        <dbReference type="Rhea" id="RHEA:37887"/>
        <dbReference type="Rhea" id="RHEA-COMP:10415"/>
        <dbReference type="Rhea" id="RHEA-COMP:10416"/>
        <dbReference type="ChEBI" id="CHEBI:15378"/>
        <dbReference type="ChEBI" id="CHEBI:57856"/>
        <dbReference type="ChEBI" id="CHEBI:59789"/>
        <dbReference type="ChEBI" id="CHEBI:74896"/>
        <dbReference type="ChEBI" id="CHEBI:74898"/>
        <dbReference type="EC" id="2.1.1.386"/>
    </reaction>
</comment>
<dbReference type="EC" id="2.1.1.386" evidence="11"/>
<keyword evidence="6" id="KW-0949">S-adenosyl-L-methionine</keyword>
<evidence type="ECO:0000256" key="1">
    <source>
        <dbReference type="ARBA" id="ARBA00001946"/>
    </source>
</evidence>
<dbReference type="InterPro" id="IPR026610">
    <property type="entry name" value="Hen1"/>
</dbReference>
<evidence type="ECO:0000256" key="4">
    <source>
        <dbReference type="ARBA" id="ARBA00022603"/>
    </source>
</evidence>
<keyword evidence="9" id="KW-0694">RNA-binding</keyword>
<evidence type="ECO:0000256" key="5">
    <source>
        <dbReference type="ARBA" id="ARBA00022679"/>
    </source>
</evidence>
<dbReference type="GO" id="GO:0003723">
    <property type="term" value="F:RNA binding"/>
    <property type="evidence" value="ECO:0007669"/>
    <property type="project" value="UniProtKB-KW"/>
</dbReference>
<dbReference type="GO" id="GO:0090486">
    <property type="term" value="F:small RNA 2'-O-methyltransferase activity"/>
    <property type="evidence" value="ECO:0007669"/>
    <property type="project" value="UniProtKB-EC"/>
</dbReference>
<accession>A0A834J1X2</accession>
<dbReference type="AlphaFoldDB" id="A0A834J1X2"/>
<feature type="compositionally biased region" description="Low complexity" evidence="13">
    <location>
        <begin position="920"/>
        <end position="930"/>
    </location>
</feature>
<evidence type="ECO:0000256" key="6">
    <source>
        <dbReference type="ARBA" id="ARBA00022691"/>
    </source>
</evidence>
<evidence type="ECO:0000256" key="13">
    <source>
        <dbReference type="SAM" id="MobiDB-lite"/>
    </source>
</evidence>
<dbReference type="Gene3D" id="3.40.50.150">
    <property type="entry name" value="Vaccinia Virus protein VP39"/>
    <property type="match status" value="1"/>
</dbReference>
<evidence type="ECO:0000256" key="2">
    <source>
        <dbReference type="ARBA" id="ARBA00009026"/>
    </source>
</evidence>
<dbReference type="GO" id="GO:0005634">
    <property type="term" value="C:nucleus"/>
    <property type="evidence" value="ECO:0007669"/>
    <property type="project" value="TreeGrafter"/>
</dbReference>
<dbReference type="SUPFAM" id="SSF53335">
    <property type="entry name" value="S-adenosyl-L-methionine-dependent methyltransferases"/>
    <property type="match status" value="1"/>
</dbReference>
<dbReference type="EMBL" id="JACSDZ010000025">
    <property type="protein sequence ID" value="KAF7379094.1"/>
    <property type="molecule type" value="Genomic_DNA"/>
</dbReference>
<evidence type="ECO:0000256" key="7">
    <source>
        <dbReference type="ARBA" id="ARBA00022723"/>
    </source>
</evidence>
<keyword evidence="4" id="KW-0489">Methyltransferase</keyword>
<keyword evidence="15" id="KW-1185">Reference proteome</keyword>
<evidence type="ECO:0000313" key="14">
    <source>
        <dbReference type="EMBL" id="KAF7379094.1"/>
    </source>
</evidence>
<keyword evidence="5" id="KW-0808">Transferase</keyword>
<comment type="similarity">
    <text evidence="2">Belongs to the methyltransferase superfamily. HEN1 family.</text>
</comment>
<evidence type="ECO:0000256" key="10">
    <source>
        <dbReference type="ARBA" id="ARBA00023158"/>
    </source>
</evidence>
<evidence type="ECO:0000256" key="3">
    <source>
        <dbReference type="ARBA" id="ARBA00021330"/>
    </source>
</evidence>
<dbReference type="PANTHER" id="PTHR21404">
    <property type="entry name" value="HEN1"/>
    <property type="match status" value="1"/>
</dbReference>
<feature type="region of interest" description="Disordered" evidence="13">
    <location>
        <begin position="897"/>
        <end position="930"/>
    </location>
</feature>
<dbReference type="PANTHER" id="PTHR21404:SF3">
    <property type="entry name" value="SMALL RNA 2'-O-METHYLTRANSFERASE"/>
    <property type="match status" value="1"/>
</dbReference>
<comment type="cofactor">
    <cofactor evidence="1">
        <name>Mg(2+)</name>
        <dbReference type="ChEBI" id="CHEBI:18420"/>
    </cofactor>
</comment>
<dbReference type="Proteomes" id="UP000617340">
    <property type="component" value="Unassembled WGS sequence"/>
</dbReference>
<evidence type="ECO:0000256" key="11">
    <source>
        <dbReference type="ARBA" id="ARBA00035025"/>
    </source>
</evidence>
<evidence type="ECO:0000256" key="12">
    <source>
        <dbReference type="ARBA" id="ARBA00048418"/>
    </source>
</evidence>
<evidence type="ECO:0000256" key="8">
    <source>
        <dbReference type="ARBA" id="ARBA00022842"/>
    </source>
</evidence>
<keyword evidence="7" id="KW-0479">Metal-binding</keyword>
<sequence>MTPLCLGRRSIKVTWLSFFEAIRPNTCVEYAYDSYCSKKENNMNTSPAVRDRIYDLIDPDTLLNYYEEKRIRFSPPASIQRYYAAVDILSSDKYEGQIRKIVDFGCANLNFLVHLKSIPDVDEILCVDIDRTVLDINKGKARPLVCDFIHCRQKPFAIHVYEGSVTDHDIKLEKTDAVTCIELIEHLYPDALTDLPFNIFGYIKPRIVIITTPNVEFNVLFSYPGFRHLDHKFEWTREQFQDWGRNIVLRYPDYQVTFHGICDGPEGTEHLGACTQMAVFCLKSEKTGSELLGTDNLFKLVSSHSFPYRVDARSDEQKILDDVTYHVNQAMTFDNLKGELSLKSLVTLLSKFKVTMVSLRIILEEAGWPIVDHGEGPVTYIPEQPIIQEIDDGRLNERYEIGRYFEGYTEEPWQSDSWEEERSDSSDSTIDFSDTFLFDVEHESPDVNNLSDSINVHESSVDSIPNNSILQNDDASSLEMKSYMLSDSDTTSNANTHNDDNTFIKPAEGLNETLDFYHSTSVLSSSISPQPLSIHLDQLNSSYCDDTVIDKNVSHSSLLNNTFHSLDTLRDESVNLEEATASYCMHFDTSLNGKVSSCTECTNYFQNEIDECNETSIAELEQVNAEEKKIYYEDHFVPEDCVSASSTNQPQYTSSPRSIAKANKETNCNHKSLRLENISNEDSDLTLQSEEMENVNNIQFETCLIKTVIRCKNYPTNFSPKSIKCSGNIAEIKPNSPESLETPPNSWSPEIIDSGYPNSASAPDMTPEYDLSSIAHDRIPDSESPSLAEAPQFENLEPVVIENGDLANNNRDNEGNNMMAVADNDIENLQPFINVLENDLENENDIYVVENGFPVWLLRILEMANPMDVDGHILRDPRELVPFDLIEGGAEYLGIDRDEGFDSNSSVEDSDQNNDEISSNFTDANNIDNNNEVIHDTDSEDGNNFEDIVSVHYSSNSNADSDEWYLYDKRVVGKLFH</sequence>
<protein>
    <recommendedName>
        <fullName evidence="3">Small RNA 2'-O-methyltransferase</fullName>
        <ecNumber evidence="11">2.1.1.386</ecNumber>
    </recommendedName>
</protein>
<gene>
    <name evidence="14" type="ORF">HZH68_016939</name>
</gene>
<evidence type="ECO:0000313" key="15">
    <source>
        <dbReference type="Proteomes" id="UP000617340"/>
    </source>
</evidence>
<keyword evidence="8" id="KW-0460">Magnesium</keyword>
<dbReference type="InterPro" id="IPR029063">
    <property type="entry name" value="SAM-dependent_MTases_sf"/>
</dbReference>
<evidence type="ECO:0000256" key="9">
    <source>
        <dbReference type="ARBA" id="ARBA00022884"/>
    </source>
</evidence>
<keyword evidence="10" id="KW-0943">RNA-mediated gene silencing</keyword>
<organism evidence="14 15">
    <name type="scientific">Vespula germanica</name>
    <name type="common">German yellow jacket</name>
    <name type="synonym">Paravespula germanica</name>
    <dbReference type="NCBI Taxonomy" id="30212"/>
    <lineage>
        <taxon>Eukaryota</taxon>
        <taxon>Metazoa</taxon>
        <taxon>Ecdysozoa</taxon>
        <taxon>Arthropoda</taxon>
        <taxon>Hexapoda</taxon>
        <taxon>Insecta</taxon>
        <taxon>Pterygota</taxon>
        <taxon>Neoptera</taxon>
        <taxon>Endopterygota</taxon>
        <taxon>Hymenoptera</taxon>
        <taxon>Apocrita</taxon>
        <taxon>Aculeata</taxon>
        <taxon>Vespoidea</taxon>
        <taxon>Vespidae</taxon>
        <taxon>Vespinae</taxon>
        <taxon>Vespula</taxon>
    </lineage>
</organism>
<dbReference type="GO" id="GO:0030422">
    <property type="term" value="P:siRNA processing"/>
    <property type="evidence" value="ECO:0007669"/>
    <property type="project" value="TreeGrafter"/>
</dbReference>
<dbReference type="GO" id="GO:0005737">
    <property type="term" value="C:cytoplasm"/>
    <property type="evidence" value="ECO:0007669"/>
    <property type="project" value="TreeGrafter"/>
</dbReference>
<dbReference type="GO" id="GO:0034587">
    <property type="term" value="P:piRNA processing"/>
    <property type="evidence" value="ECO:0007669"/>
    <property type="project" value="TreeGrafter"/>
</dbReference>
<dbReference type="GO" id="GO:0001510">
    <property type="term" value="P:RNA methylation"/>
    <property type="evidence" value="ECO:0007669"/>
    <property type="project" value="InterPro"/>
</dbReference>